<accession>A0A0W1R5I1</accession>
<dbReference type="Pfam" id="PF26062">
    <property type="entry name" value="DUF8022"/>
    <property type="match status" value="1"/>
</dbReference>
<evidence type="ECO:0000313" key="2">
    <source>
        <dbReference type="EMBL" id="KTG08519.1"/>
    </source>
</evidence>
<evidence type="ECO:0000313" key="3">
    <source>
        <dbReference type="Proteomes" id="UP000054387"/>
    </source>
</evidence>
<feature type="region of interest" description="Disordered" evidence="1">
    <location>
        <begin position="1"/>
        <end position="41"/>
    </location>
</feature>
<evidence type="ECO:0000256" key="1">
    <source>
        <dbReference type="SAM" id="MobiDB-lite"/>
    </source>
</evidence>
<evidence type="ECO:0008006" key="4">
    <source>
        <dbReference type="Google" id="ProtNLM"/>
    </source>
</evidence>
<name>A0A0W1R5I1_9EURY</name>
<reference evidence="2 3" key="1">
    <citation type="submission" date="2015-12" db="EMBL/GenBank/DDBJ databases">
        <title>Haloprofundus marisrubri gen. nov., sp. nov., an extremely halophilic archaeon isolated from the Discovery deep brine-seawater interface in the Red Sea.</title>
        <authorList>
            <person name="Zhang G."/>
            <person name="Stingl U."/>
            <person name="Rashid M."/>
        </authorList>
    </citation>
    <scope>NUCLEOTIDE SEQUENCE [LARGE SCALE GENOMIC DNA]</scope>
    <source>
        <strain evidence="2 3">SB9</strain>
    </source>
</reference>
<comment type="caution">
    <text evidence="2">The sequence shown here is derived from an EMBL/GenBank/DDBJ whole genome shotgun (WGS) entry which is preliminary data.</text>
</comment>
<sequence length="121" mass="12502">MSLDADATDEDADEASADDVDGTDAGADGKTTRARLDDSTDLVIPADADADEAAAIAAVVGAHLRDQQVAAAAAASESEETWNGERWRFAGRVAALQGRSVRVPEGAPTDAWTAAGRTDRF</sequence>
<dbReference type="AlphaFoldDB" id="A0A0W1R5I1"/>
<organism evidence="2 3">
    <name type="scientific">Haloprofundus marisrubri</name>
    <dbReference type="NCBI Taxonomy" id="1514971"/>
    <lineage>
        <taxon>Archaea</taxon>
        <taxon>Methanobacteriati</taxon>
        <taxon>Methanobacteriota</taxon>
        <taxon>Stenosarchaea group</taxon>
        <taxon>Halobacteria</taxon>
        <taxon>Halobacteriales</taxon>
        <taxon>Haloferacaceae</taxon>
        <taxon>Haloprofundus</taxon>
    </lineage>
</organism>
<protein>
    <recommendedName>
        <fullName evidence="4">Acc operon protein</fullName>
    </recommendedName>
</protein>
<dbReference type="EMBL" id="LOPU01000030">
    <property type="protein sequence ID" value="KTG08519.1"/>
    <property type="molecule type" value="Genomic_DNA"/>
</dbReference>
<feature type="compositionally biased region" description="Acidic residues" evidence="1">
    <location>
        <begin position="1"/>
        <end position="22"/>
    </location>
</feature>
<gene>
    <name evidence="2" type="ORF">AUR64_17730</name>
</gene>
<dbReference type="Proteomes" id="UP000054387">
    <property type="component" value="Unassembled WGS sequence"/>
</dbReference>
<dbReference type="InterPro" id="IPR058335">
    <property type="entry name" value="PccX"/>
</dbReference>
<keyword evidence="3" id="KW-1185">Reference proteome</keyword>
<dbReference type="STRING" id="1514971.AUR64_17730"/>
<proteinExistence type="predicted"/>
<dbReference type="RefSeq" id="WP_058582803.1">
    <property type="nucleotide sequence ID" value="NZ_LOPU01000030.1"/>
</dbReference>